<protein>
    <recommendedName>
        <fullName evidence="5">ABC transporter domain-containing protein</fullName>
    </recommendedName>
</protein>
<dbReference type="GO" id="GO:0005524">
    <property type="term" value="F:ATP binding"/>
    <property type="evidence" value="ECO:0007669"/>
    <property type="project" value="UniProtKB-KW"/>
</dbReference>
<evidence type="ECO:0000256" key="3">
    <source>
        <dbReference type="ARBA" id="ARBA00022741"/>
    </source>
</evidence>
<dbReference type="STRING" id="279360.MB14_14675"/>
<accession>A0A150XQN6</accession>
<comment type="caution">
    <text evidence="6">The sequence shown here is derived from an EMBL/GenBank/DDBJ whole genome shotgun (WGS) entry which is preliminary data.</text>
</comment>
<evidence type="ECO:0000256" key="1">
    <source>
        <dbReference type="ARBA" id="ARBA00005417"/>
    </source>
</evidence>
<reference evidence="6" key="1">
    <citation type="submission" date="2016-01" db="EMBL/GenBank/DDBJ databases">
        <title>Genome sequencing of Roseivirga ehrenbergii KMM 6017.</title>
        <authorList>
            <person name="Selvaratnam C."/>
            <person name="Thevarajoo S."/>
            <person name="Goh K.M."/>
            <person name="Ee R."/>
            <person name="Chan K.-G."/>
            <person name="Chong C.S."/>
        </authorList>
    </citation>
    <scope>NUCLEOTIDE SEQUENCE [LARGE SCALE GENOMIC DNA]</scope>
    <source>
        <strain evidence="6">KMM 6017</strain>
    </source>
</reference>
<keyword evidence="4" id="KW-0067">ATP-binding</keyword>
<dbReference type="RefSeq" id="WP_062589184.1">
    <property type="nucleotide sequence ID" value="NZ_LQZQ01000003.1"/>
</dbReference>
<keyword evidence="3" id="KW-0547">Nucleotide-binding</keyword>
<dbReference type="CDD" id="cd03220">
    <property type="entry name" value="ABC_KpsT_Wzt"/>
    <property type="match status" value="1"/>
</dbReference>
<dbReference type="InterPro" id="IPR015860">
    <property type="entry name" value="ABC_transpr_TagH-like"/>
</dbReference>
<dbReference type="PANTHER" id="PTHR46743">
    <property type="entry name" value="TEICHOIC ACIDS EXPORT ATP-BINDING PROTEIN TAGH"/>
    <property type="match status" value="1"/>
</dbReference>
<evidence type="ECO:0000256" key="2">
    <source>
        <dbReference type="ARBA" id="ARBA00022448"/>
    </source>
</evidence>
<dbReference type="InterPro" id="IPR003593">
    <property type="entry name" value="AAA+_ATPase"/>
</dbReference>
<dbReference type="AlphaFoldDB" id="A0A150XQN6"/>
<organism evidence="6 7">
    <name type="scientific">Roseivirga ehrenbergii (strain DSM 102268 / JCM 13514 / KCTC 12282 / NCIMB 14502 / KMM 6017)</name>
    <dbReference type="NCBI Taxonomy" id="279360"/>
    <lineage>
        <taxon>Bacteria</taxon>
        <taxon>Pseudomonadati</taxon>
        <taxon>Bacteroidota</taxon>
        <taxon>Cytophagia</taxon>
        <taxon>Cytophagales</taxon>
        <taxon>Roseivirgaceae</taxon>
        <taxon>Roseivirga</taxon>
    </lineage>
</organism>
<feature type="domain" description="ABC transporter" evidence="5">
    <location>
        <begin position="34"/>
        <end position="247"/>
    </location>
</feature>
<keyword evidence="2" id="KW-0813">Transport</keyword>
<dbReference type="GO" id="GO:0016887">
    <property type="term" value="F:ATP hydrolysis activity"/>
    <property type="evidence" value="ECO:0007669"/>
    <property type="project" value="InterPro"/>
</dbReference>
<keyword evidence="7" id="KW-1185">Reference proteome</keyword>
<gene>
    <name evidence="6" type="ORF">MB14_14675</name>
</gene>
<dbReference type="GO" id="GO:0016020">
    <property type="term" value="C:membrane"/>
    <property type="evidence" value="ECO:0007669"/>
    <property type="project" value="InterPro"/>
</dbReference>
<dbReference type="SUPFAM" id="SSF52540">
    <property type="entry name" value="P-loop containing nucleoside triphosphate hydrolases"/>
    <property type="match status" value="1"/>
</dbReference>
<dbReference type="InterPro" id="IPR027417">
    <property type="entry name" value="P-loop_NTPase"/>
</dbReference>
<dbReference type="PROSITE" id="PS50893">
    <property type="entry name" value="ABC_TRANSPORTER_2"/>
    <property type="match status" value="1"/>
</dbReference>
<comment type="similarity">
    <text evidence="1">Belongs to the ABC transporter superfamily.</text>
</comment>
<dbReference type="SMART" id="SM00382">
    <property type="entry name" value="AAA"/>
    <property type="match status" value="1"/>
</dbReference>
<name>A0A150XQN6_ROSEK</name>
<proteinExistence type="inferred from homology"/>
<evidence type="ECO:0000259" key="5">
    <source>
        <dbReference type="PROSITE" id="PS50893"/>
    </source>
</evidence>
<dbReference type="EMBL" id="LQZQ01000003">
    <property type="protein sequence ID" value="KYG81023.1"/>
    <property type="molecule type" value="Genomic_DNA"/>
</dbReference>
<dbReference type="PANTHER" id="PTHR46743:SF2">
    <property type="entry name" value="TEICHOIC ACIDS EXPORT ATP-BINDING PROTEIN TAGH"/>
    <property type="match status" value="1"/>
</dbReference>
<dbReference type="Proteomes" id="UP000075583">
    <property type="component" value="Unassembled WGS sequence"/>
</dbReference>
<dbReference type="InterPro" id="IPR003439">
    <property type="entry name" value="ABC_transporter-like_ATP-bd"/>
</dbReference>
<dbReference type="OrthoDB" id="9785229at2"/>
<dbReference type="InterPro" id="IPR050683">
    <property type="entry name" value="Bact_Polysacc_Export_ATP-bd"/>
</dbReference>
<dbReference type="Gene3D" id="3.40.50.300">
    <property type="entry name" value="P-loop containing nucleotide triphosphate hydrolases"/>
    <property type="match status" value="1"/>
</dbReference>
<evidence type="ECO:0000313" key="7">
    <source>
        <dbReference type="Proteomes" id="UP000075583"/>
    </source>
</evidence>
<sequence>MENPIIETFGLGKKYHISNLVNKNTEEKGLLGGIKSIITQPRHQPKWALRNIDIKVEQGDIVAVLGGNGSGKSTLFRLLSEITDPSEGEIILRGSVSCILEAGVGFHHELTGKENIYLNGTLLGMSTEEINAQFDQIVAFSELEQYLNVPIKKYSSGMYIRLAFAVASFLRTDILLVDEVLSMGDESFRQKSIKRMKQMADEGCTIMMVSHDAKILRDICCSAIHIEQGQLIGQGSMGELFKSYSEK</sequence>
<dbReference type="GO" id="GO:0140359">
    <property type="term" value="F:ABC-type transporter activity"/>
    <property type="evidence" value="ECO:0007669"/>
    <property type="project" value="InterPro"/>
</dbReference>
<dbReference type="Pfam" id="PF00005">
    <property type="entry name" value="ABC_tran"/>
    <property type="match status" value="1"/>
</dbReference>
<evidence type="ECO:0000313" key="6">
    <source>
        <dbReference type="EMBL" id="KYG81023.1"/>
    </source>
</evidence>
<evidence type="ECO:0000256" key="4">
    <source>
        <dbReference type="ARBA" id="ARBA00022840"/>
    </source>
</evidence>